<dbReference type="Pfam" id="PF08569">
    <property type="entry name" value="Mo25"/>
    <property type="match status" value="1"/>
</dbReference>
<comment type="caution">
    <text evidence="2">The sequence shown here is derived from an EMBL/GenBank/DDBJ whole genome shotgun (WGS) entry which is preliminary data.</text>
</comment>
<dbReference type="PANTHER" id="PTHR10182">
    <property type="entry name" value="CALCIUM-BINDING PROTEIN 39-RELATED"/>
    <property type="match status" value="1"/>
</dbReference>
<dbReference type="Proteomes" id="UP000769157">
    <property type="component" value="Unassembled WGS sequence"/>
</dbReference>
<evidence type="ECO:0000256" key="1">
    <source>
        <dbReference type="ARBA" id="ARBA00011012"/>
    </source>
</evidence>
<accession>A0A9P8P4H3</accession>
<dbReference type="GeneID" id="70235532"/>
<proteinExistence type="inferred from homology"/>
<dbReference type="OrthoDB" id="609103at2759"/>
<evidence type="ECO:0000313" key="3">
    <source>
        <dbReference type="Proteomes" id="UP000769157"/>
    </source>
</evidence>
<organism evidence="2 3">
    <name type="scientific">Ogataea philodendri</name>
    <dbReference type="NCBI Taxonomy" id="1378263"/>
    <lineage>
        <taxon>Eukaryota</taxon>
        <taxon>Fungi</taxon>
        <taxon>Dikarya</taxon>
        <taxon>Ascomycota</taxon>
        <taxon>Saccharomycotina</taxon>
        <taxon>Pichiomycetes</taxon>
        <taxon>Pichiales</taxon>
        <taxon>Pichiaceae</taxon>
        <taxon>Ogataea</taxon>
    </lineage>
</organism>
<dbReference type="Gene3D" id="1.25.10.10">
    <property type="entry name" value="Leucine-rich Repeat Variant"/>
    <property type="match status" value="1"/>
</dbReference>
<name>A0A9P8P4H3_9ASCO</name>
<evidence type="ECO:0008006" key="4">
    <source>
        <dbReference type="Google" id="ProtNLM"/>
    </source>
</evidence>
<dbReference type="InterPro" id="IPR016024">
    <property type="entry name" value="ARM-type_fold"/>
</dbReference>
<gene>
    <name evidence="2" type="ORF">OGAPHI_003567</name>
</gene>
<dbReference type="RefSeq" id="XP_046060587.1">
    <property type="nucleotide sequence ID" value="XM_046204554.1"/>
</dbReference>
<dbReference type="InterPro" id="IPR011989">
    <property type="entry name" value="ARM-like"/>
</dbReference>
<reference evidence="2" key="1">
    <citation type="journal article" date="2021" name="Open Biol.">
        <title>Shared evolutionary footprints suggest mitochondrial oxidative damage underlies multiple complex I losses in fungi.</title>
        <authorList>
            <person name="Schikora-Tamarit M.A."/>
            <person name="Marcet-Houben M."/>
            <person name="Nosek J."/>
            <person name="Gabaldon T."/>
        </authorList>
    </citation>
    <scope>NUCLEOTIDE SEQUENCE</scope>
    <source>
        <strain evidence="2">CBS6075</strain>
    </source>
</reference>
<reference evidence="2" key="2">
    <citation type="submission" date="2021-01" db="EMBL/GenBank/DDBJ databases">
        <authorList>
            <person name="Schikora-Tamarit M.A."/>
        </authorList>
    </citation>
    <scope>NUCLEOTIDE SEQUENCE</scope>
    <source>
        <strain evidence="2">CBS6075</strain>
    </source>
</reference>
<dbReference type="AlphaFoldDB" id="A0A9P8P4H3"/>
<evidence type="ECO:0000313" key="2">
    <source>
        <dbReference type="EMBL" id="KAH3665383.1"/>
    </source>
</evidence>
<dbReference type="SUPFAM" id="SSF48371">
    <property type="entry name" value="ARM repeat"/>
    <property type="match status" value="1"/>
</dbReference>
<dbReference type="PANTHER" id="PTHR10182:SF3">
    <property type="entry name" value="PROTEIN MO25"/>
    <property type="match status" value="1"/>
</dbReference>
<dbReference type="GO" id="GO:0035556">
    <property type="term" value="P:intracellular signal transduction"/>
    <property type="evidence" value="ECO:0007669"/>
    <property type="project" value="TreeGrafter"/>
</dbReference>
<keyword evidence="3" id="KW-1185">Reference proteome</keyword>
<comment type="similarity">
    <text evidence="1">Belongs to the Mo25 family.</text>
</comment>
<sequence>MNEQLSKLELTNDRKKAQDEVSRYLITIKGIITGRSEELAGVAGDSQPDQIAQLAHEVYNTDCLLLLIQNLAQIEFDARKIVGLLFSSLLKRKIVNRSPTIDYLLQKPQILILLMHGPENPEISINTGSMLREAVRYEQIAKYILADSSFWKYFDYCEYGSFEISTEAFLTLSDLLTTHKLVASDFFNRNLEKFIERINKLIMSPNYVTKRQSVKLLSQLILDKPNYNLMTTYVNSAHNLKLIMILLGDKSKNIQYESFNVFKIFIANPRKSKSIVDILTKNRDRLLSFLREFTNDRKDDDLFLVERNFVIEQIESLPKLVQLQGFHEKDSSAEHQSMSGETKATAPITKSNYNSSKILSYSQQ</sequence>
<dbReference type="InterPro" id="IPR013878">
    <property type="entry name" value="Mo25"/>
</dbReference>
<dbReference type="EMBL" id="JAEUBE010000295">
    <property type="protein sequence ID" value="KAH3665383.1"/>
    <property type="molecule type" value="Genomic_DNA"/>
</dbReference>
<protein>
    <recommendedName>
        <fullName evidence="4">Protein HYM1</fullName>
    </recommendedName>
</protein>
<dbReference type="GO" id="GO:0043539">
    <property type="term" value="F:protein serine/threonine kinase activator activity"/>
    <property type="evidence" value="ECO:0007669"/>
    <property type="project" value="TreeGrafter"/>
</dbReference>